<gene>
    <name evidence="1" type="ORF">GGR25_001740</name>
</gene>
<dbReference type="AlphaFoldDB" id="A0A840APB3"/>
<sequence length="206" mass="22049">MAGRSNRFAWLGVGYALVVLATCGGMVTAAAQSAEPATVERRLPFGPAEAILLRSTLIGTNLSNATGEYALLRGLMTPETAAVLPVEALATLFAPWRAKQRDFGFAAIADAELSEPPSLSPDGELRLAGEVPTPSFKLAFELVYVKPSSRWLLKRFSFGDGTITIRSTDVPAVTQARKTAPPVRSLAVPVTTTDRIPPLPPTRPWY</sequence>
<dbReference type="RefSeq" id="WP_183398333.1">
    <property type="nucleotide sequence ID" value="NZ_JACIDS010000002.1"/>
</dbReference>
<protein>
    <submittedName>
        <fullName evidence="1">Uncharacterized protein</fullName>
    </submittedName>
</protein>
<reference evidence="1 2" key="1">
    <citation type="submission" date="2020-08" db="EMBL/GenBank/DDBJ databases">
        <title>Genomic Encyclopedia of Type Strains, Phase IV (KMG-IV): sequencing the most valuable type-strain genomes for metagenomic binning, comparative biology and taxonomic classification.</title>
        <authorList>
            <person name="Goeker M."/>
        </authorList>
    </citation>
    <scope>NUCLEOTIDE SEQUENCE [LARGE SCALE GENOMIC DNA]</scope>
    <source>
        <strain evidence="1 2">DSM 25966</strain>
    </source>
</reference>
<evidence type="ECO:0000313" key="1">
    <source>
        <dbReference type="EMBL" id="MBB3930701.1"/>
    </source>
</evidence>
<accession>A0A840APB3</accession>
<name>A0A840APB3_9HYPH</name>
<keyword evidence="2" id="KW-1185">Reference proteome</keyword>
<dbReference type="Proteomes" id="UP000553963">
    <property type="component" value="Unassembled WGS sequence"/>
</dbReference>
<comment type="caution">
    <text evidence="1">The sequence shown here is derived from an EMBL/GenBank/DDBJ whole genome shotgun (WGS) entry which is preliminary data.</text>
</comment>
<dbReference type="EMBL" id="JACIDS010000002">
    <property type="protein sequence ID" value="MBB3930701.1"/>
    <property type="molecule type" value="Genomic_DNA"/>
</dbReference>
<evidence type="ECO:0000313" key="2">
    <source>
        <dbReference type="Proteomes" id="UP000553963"/>
    </source>
</evidence>
<proteinExistence type="predicted"/>
<organism evidence="1 2">
    <name type="scientific">Kaistia hirudinis</name>
    <dbReference type="NCBI Taxonomy" id="1293440"/>
    <lineage>
        <taxon>Bacteria</taxon>
        <taxon>Pseudomonadati</taxon>
        <taxon>Pseudomonadota</taxon>
        <taxon>Alphaproteobacteria</taxon>
        <taxon>Hyphomicrobiales</taxon>
        <taxon>Kaistiaceae</taxon>
        <taxon>Kaistia</taxon>
    </lineage>
</organism>